<feature type="compositionally biased region" description="Basic and acidic residues" evidence="1">
    <location>
        <begin position="35"/>
        <end position="52"/>
    </location>
</feature>
<dbReference type="OrthoDB" id="10418883at2759"/>
<proteinExistence type="predicted"/>
<evidence type="ECO:0000313" key="3">
    <source>
        <dbReference type="Proteomes" id="UP000326340"/>
    </source>
</evidence>
<feature type="region of interest" description="Disordered" evidence="1">
    <location>
        <begin position="1"/>
        <end position="55"/>
    </location>
</feature>
<dbReference type="Proteomes" id="UP000326340">
    <property type="component" value="Unassembled WGS sequence"/>
</dbReference>
<dbReference type="EMBL" id="PUHP01001588">
    <property type="protein sequence ID" value="TQN65509.1"/>
    <property type="molecule type" value="Genomic_DNA"/>
</dbReference>
<dbReference type="AlphaFoldDB" id="A0A5Q4BFZ7"/>
<comment type="caution">
    <text evidence="2">The sequence shown here is derived from an EMBL/GenBank/DDBJ whole genome shotgun (WGS) entry which is preliminary data.</text>
</comment>
<name>A0A5Q4BFZ7_9PEZI</name>
<evidence type="ECO:0000313" key="2">
    <source>
        <dbReference type="EMBL" id="TQN65509.1"/>
    </source>
</evidence>
<sequence length="244" mass="27676">MALAWPPPSISSLAAVPSPPRRGLPLANPTLSRSQTEHRTNDESHQSHESRSHGLAKWPTVLASRGVDEIPTREELGLRYSIEGDNHFVTGPDDFFLDALCDSRKKTIQIPWVNNPSQRIGARAVLASLWKYELQWDALNAVHFTFINNDKAFVSIDKAWQIAEENNQLGDAETDGSLLVMYWEEAFKTLVSENRLGYMVQRMLTVYKDFDDYYIRSVQIGTRSKAYIQQLGNLYMTALDSAEQ</sequence>
<protein>
    <submittedName>
        <fullName evidence="2">Uncharacterized protein</fullName>
    </submittedName>
</protein>
<gene>
    <name evidence="2" type="ORF">CSHISOI_09908</name>
</gene>
<reference evidence="2 3" key="1">
    <citation type="journal article" date="2019" name="Sci. Rep.">
        <title>Colletotrichum shisoi sp. nov., an anthracnose pathogen of Perilla frutescens in Japan: molecular phylogenetic, morphological and genomic evidence.</title>
        <authorList>
            <person name="Gan P."/>
            <person name="Tsushima A."/>
            <person name="Hiroyama R."/>
            <person name="Narusaka M."/>
            <person name="Takano Y."/>
            <person name="Narusaka Y."/>
            <person name="Kawaradani M."/>
            <person name="Damm U."/>
            <person name="Shirasu K."/>
        </authorList>
    </citation>
    <scope>NUCLEOTIDE SEQUENCE [LARGE SCALE GENOMIC DNA]</scope>
    <source>
        <strain evidence="2 3">PG-2018a</strain>
    </source>
</reference>
<evidence type="ECO:0000256" key="1">
    <source>
        <dbReference type="SAM" id="MobiDB-lite"/>
    </source>
</evidence>
<accession>A0A5Q4BFZ7</accession>
<organism evidence="2 3">
    <name type="scientific">Colletotrichum shisoi</name>
    <dbReference type="NCBI Taxonomy" id="2078593"/>
    <lineage>
        <taxon>Eukaryota</taxon>
        <taxon>Fungi</taxon>
        <taxon>Dikarya</taxon>
        <taxon>Ascomycota</taxon>
        <taxon>Pezizomycotina</taxon>
        <taxon>Sordariomycetes</taxon>
        <taxon>Hypocreomycetidae</taxon>
        <taxon>Glomerellales</taxon>
        <taxon>Glomerellaceae</taxon>
        <taxon>Colletotrichum</taxon>
        <taxon>Colletotrichum destructivum species complex</taxon>
    </lineage>
</organism>
<keyword evidence="3" id="KW-1185">Reference proteome</keyword>